<gene>
    <name evidence="9" type="primary">fkpA</name>
    <name evidence="9" type="ORF">NITLEN_90119</name>
</gene>
<evidence type="ECO:0000313" key="9">
    <source>
        <dbReference type="EMBL" id="SPP66864.1"/>
    </source>
</evidence>
<dbReference type="Gene3D" id="3.10.50.40">
    <property type="match status" value="1"/>
</dbReference>
<keyword evidence="3 5" id="KW-0697">Rotamase</keyword>
<sequence>MRMFAVIAAAIALLASPSAFAASGEPTNDDQKTLYALGLAISQSLGTFALSESELDFVKSGLTDGALKRTPKADLQTFGPKIQQLQQARAAVVADAEKKAGTAYLTKAAAEKGSTKTESGIVITPIKPGTGATPKPTDTVKVHYHGTLLDGTVFDSSVKRGEPATFPLSQVIKCWTEGVQQIKVGGKSRLVCPANLAYGDRGSPPAIKPGATLVFEVELLEIVAAK</sequence>
<accession>A0A330LAY2</accession>
<feature type="signal peptide" evidence="7">
    <location>
        <begin position="1"/>
        <end position="21"/>
    </location>
</feature>
<keyword evidence="4 5" id="KW-0413">Isomerase</keyword>
<evidence type="ECO:0000256" key="3">
    <source>
        <dbReference type="ARBA" id="ARBA00023110"/>
    </source>
</evidence>
<dbReference type="PANTHER" id="PTHR43811:SF19">
    <property type="entry name" value="39 KDA FK506-BINDING NUCLEAR PROTEIN"/>
    <property type="match status" value="1"/>
</dbReference>
<name>A0A330LAY2_9BACT</name>
<evidence type="ECO:0000256" key="6">
    <source>
        <dbReference type="RuleBase" id="RU003915"/>
    </source>
</evidence>
<feature type="chain" id="PRO_5016323505" description="Peptidyl-prolyl cis-trans isomerase" evidence="7">
    <location>
        <begin position="22"/>
        <end position="226"/>
    </location>
</feature>
<feature type="domain" description="PPIase FKBP-type" evidence="8">
    <location>
        <begin position="137"/>
        <end position="223"/>
    </location>
</feature>
<keyword evidence="7" id="KW-0732">Signal</keyword>
<evidence type="ECO:0000256" key="5">
    <source>
        <dbReference type="PROSITE-ProRule" id="PRU00277"/>
    </source>
</evidence>
<comment type="similarity">
    <text evidence="2 6">Belongs to the FKBP-type PPIase family.</text>
</comment>
<dbReference type="GO" id="GO:0006457">
    <property type="term" value="P:protein folding"/>
    <property type="evidence" value="ECO:0007669"/>
    <property type="project" value="InterPro"/>
</dbReference>
<dbReference type="InterPro" id="IPR000774">
    <property type="entry name" value="PPIase_FKBP_N"/>
</dbReference>
<dbReference type="Pfam" id="PF01346">
    <property type="entry name" value="FKBP_N"/>
    <property type="match status" value="1"/>
</dbReference>
<dbReference type="Pfam" id="PF00254">
    <property type="entry name" value="FKBP_C"/>
    <property type="match status" value="1"/>
</dbReference>
<dbReference type="EMBL" id="OUNR01000022">
    <property type="protein sequence ID" value="SPP66864.1"/>
    <property type="molecule type" value="Genomic_DNA"/>
</dbReference>
<evidence type="ECO:0000256" key="2">
    <source>
        <dbReference type="ARBA" id="ARBA00006577"/>
    </source>
</evidence>
<dbReference type="InterPro" id="IPR001179">
    <property type="entry name" value="PPIase_FKBP_dom"/>
</dbReference>
<evidence type="ECO:0000256" key="1">
    <source>
        <dbReference type="ARBA" id="ARBA00000971"/>
    </source>
</evidence>
<protein>
    <recommendedName>
        <fullName evidence="6">Peptidyl-prolyl cis-trans isomerase</fullName>
        <ecNumber evidence="6">5.2.1.8</ecNumber>
    </recommendedName>
</protein>
<dbReference type="FunCoup" id="A0A330LAY2">
    <property type="interactions" value="214"/>
</dbReference>
<proteinExistence type="inferred from homology"/>
<dbReference type="PANTHER" id="PTHR43811">
    <property type="entry name" value="FKBP-TYPE PEPTIDYL-PROLYL CIS-TRANS ISOMERASE FKPA"/>
    <property type="match status" value="1"/>
</dbReference>
<dbReference type="PROSITE" id="PS50059">
    <property type="entry name" value="FKBP_PPIASE"/>
    <property type="match status" value="1"/>
</dbReference>
<evidence type="ECO:0000256" key="4">
    <source>
        <dbReference type="ARBA" id="ARBA00023235"/>
    </source>
</evidence>
<dbReference type="InterPro" id="IPR046357">
    <property type="entry name" value="PPIase_dom_sf"/>
</dbReference>
<dbReference type="SUPFAM" id="SSF54534">
    <property type="entry name" value="FKBP-like"/>
    <property type="match status" value="1"/>
</dbReference>
<evidence type="ECO:0000259" key="8">
    <source>
        <dbReference type="PROSITE" id="PS50059"/>
    </source>
</evidence>
<dbReference type="RefSeq" id="WP_342776550.1">
    <property type="nucleotide sequence ID" value="NZ_OUNR01000022.1"/>
</dbReference>
<dbReference type="InParanoid" id="A0A330LAY2"/>
<evidence type="ECO:0000313" key="10">
    <source>
        <dbReference type="Proteomes" id="UP000248168"/>
    </source>
</evidence>
<dbReference type="Gene3D" id="1.10.287.460">
    <property type="entry name" value="Peptidyl-prolyl cis-trans isomerase, FKBP-type, N-terminal domain"/>
    <property type="match status" value="1"/>
</dbReference>
<dbReference type="Proteomes" id="UP000248168">
    <property type="component" value="Unassembled WGS sequence"/>
</dbReference>
<reference evidence="10" key="1">
    <citation type="submission" date="2018-04" db="EMBL/GenBank/DDBJ databases">
        <authorList>
            <person name="Lucker S."/>
            <person name="Sakoula D."/>
        </authorList>
    </citation>
    <scope>NUCLEOTIDE SEQUENCE [LARGE SCALE GENOMIC DNA]</scope>
</reference>
<dbReference type="FunFam" id="3.10.50.40:FF:000006">
    <property type="entry name" value="Peptidyl-prolyl cis-trans isomerase"/>
    <property type="match status" value="1"/>
</dbReference>
<dbReference type="InterPro" id="IPR036944">
    <property type="entry name" value="PPIase_FKBP_N_sf"/>
</dbReference>
<dbReference type="GO" id="GO:0003755">
    <property type="term" value="F:peptidyl-prolyl cis-trans isomerase activity"/>
    <property type="evidence" value="ECO:0007669"/>
    <property type="project" value="UniProtKB-UniRule"/>
</dbReference>
<comment type="catalytic activity">
    <reaction evidence="1 5 6">
        <text>[protein]-peptidylproline (omega=180) = [protein]-peptidylproline (omega=0)</text>
        <dbReference type="Rhea" id="RHEA:16237"/>
        <dbReference type="Rhea" id="RHEA-COMP:10747"/>
        <dbReference type="Rhea" id="RHEA-COMP:10748"/>
        <dbReference type="ChEBI" id="CHEBI:83833"/>
        <dbReference type="ChEBI" id="CHEBI:83834"/>
        <dbReference type="EC" id="5.2.1.8"/>
    </reaction>
</comment>
<dbReference type="EC" id="5.2.1.8" evidence="6"/>
<organism evidence="9 10">
    <name type="scientific">Nitrospira lenta</name>
    <dbReference type="NCBI Taxonomy" id="1436998"/>
    <lineage>
        <taxon>Bacteria</taxon>
        <taxon>Pseudomonadati</taxon>
        <taxon>Nitrospirota</taxon>
        <taxon>Nitrospiria</taxon>
        <taxon>Nitrospirales</taxon>
        <taxon>Nitrospiraceae</taxon>
        <taxon>Nitrospira</taxon>
    </lineage>
</organism>
<keyword evidence="10" id="KW-1185">Reference proteome</keyword>
<evidence type="ECO:0000256" key="7">
    <source>
        <dbReference type="SAM" id="SignalP"/>
    </source>
</evidence>
<dbReference type="AlphaFoldDB" id="A0A330LAY2"/>